<sequence length="1185" mass="130006">MRFISAIPFILSLATADWYDECDCHSPDSTGTWGYNWELTFFTCVEGRGRYIKETGRCRSGRPNGFIGGEEWSNACKRAARGGYYRAHDVNGIPTYNKDLPPVKHEDANSSAQHHTHHGTFSYPDPKANFSELPRVGFGRAVAIGIGAGFMGALVMTGTNKLEQLFIQRPSSYVPARTIGNHFSVSPDFYAKHSDLLNHLHHFGMGMLAGPTTGSPSFSLYLGLATAAAFAAPIESMMLRAILGNYIIVDTESVPTGISVNNKKRIAMVGTSDDDLPSSSSRDLVLRHPTLEECVAIWKNSSVAWVESLTPSLYLEESLYLTTVPVARDGGLTIWILVHKDQAPGERHILCSCESFYKRSLTSDSNGVVSDNMVHTIASVFCAPPYRRRGYASRMMSEMAKVLYKWQKETLPCMGTTLYSDIGKEYYAQLGWHPNATNLHVEIQPEAISWPSIAKPVTEEDLEGLCRRDEVIVRSRMAVPTEEIKTRFTIIPDLDNMYWHFAKETFACNHLFGKLPTVKGAIVGSPGNQMWALWAHRYYGRHDVEPKNNVLYILRLVLEIDETATRLPSDAAKRPAQEVYEEQVESLKAILQAAQAEASEWKLDVVRLWDPSPLVSELMDRTGIQHTIVERGEESIASLLWYDTDGSIAKDTPFTFVAAISVQADVFEPTDFNVTQALIENGVDVSAVPQLLRLAEQTPLNGCFIACFALKAVYGNNTILSNQTLPYNAFLGTYWSGQQADIEPLCVFEPAKATEVSSMVLISRLTQCPFAVRGGSHAAFAGASNIKGGITVSMKKFNTIAPSIDGKYADVGPGNRWFDVYTALEKHGLGVVGGRIATVGVPGLILGGGISFFSNKLGWACDNVAAYEVVTACGRIVTATPTDYPELFWALRGGSGNFGIVTNFKLDAFPLGLMWGGQRIFLESNFTGVLDALYDFAVTGSSTDTDAAEIASFGYVPSLGGKISAVNTQYAKPVAHPPIFDPIRALKPIADDTSFGSLANLTAKMNNNRADEDLGLRQTFWDISLKVDRELYSFLVDTFYTNFPIIQSVESILPFISIQAITEGQLKGMQKNGGNALGLGPVDGPLFIMSMSAWWAKASDDAAVMNFFSTVTKTVKAYAKSKNLDNGFIYINYASTYQDPLASYGSANVQKLIAISKKFDPMQVFQNLSPGYFKLGQGAPDKNMP</sequence>
<dbReference type="AlphaFoldDB" id="A0A922SWA8"/>
<organism evidence="5 6">
    <name type="scientific">Pyrenophora tritici-repentis</name>
    <dbReference type="NCBI Taxonomy" id="45151"/>
    <lineage>
        <taxon>Eukaryota</taxon>
        <taxon>Fungi</taxon>
        <taxon>Dikarya</taxon>
        <taxon>Ascomycota</taxon>
        <taxon>Pezizomycotina</taxon>
        <taxon>Dothideomycetes</taxon>
        <taxon>Pleosporomycetidae</taxon>
        <taxon>Pleosporales</taxon>
        <taxon>Pleosporineae</taxon>
        <taxon>Pleosporaceae</taxon>
        <taxon>Pyrenophora</taxon>
    </lineage>
</organism>
<keyword evidence="6" id="KW-1185">Reference proteome</keyword>
<dbReference type="InterPro" id="IPR016166">
    <property type="entry name" value="FAD-bd_PCMH"/>
</dbReference>
<feature type="coiled-coil region" evidence="1">
    <location>
        <begin position="577"/>
        <end position="604"/>
    </location>
</feature>
<keyword evidence="3" id="KW-0732">Signal</keyword>
<feature type="domain" description="FAD-binding PCMH-type" evidence="4">
    <location>
        <begin position="740"/>
        <end position="911"/>
    </location>
</feature>
<dbReference type="Gene3D" id="3.40.630.30">
    <property type="match status" value="1"/>
</dbReference>
<dbReference type="SUPFAM" id="SSF56176">
    <property type="entry name" value="FAD-binding/transporter-associated domain-like"/>
    <property type="match status" value="1"/>
</dbReference>
<evidence type="ECO:0000256" key="3">
    <source>
        <dbReference type="SAM" id="SignalP"/>
    </source>
</evidence>
<feature type="region of interest" description="Disordered" evidence="2">
    <location>
        <begin position="102"/>
        <end position="126"/>
    </location>
</feature>
<proteinExistence type="predicted"/>
<dbReference type="InterPro" id="IPR016167">
    <property type="entry name" value="FAD-bd_PCMH_sub1"/>
</dbReference>
<dbReference type="GO" id="GO:0071949">
    <property type="term" value="F:FAD binding"/>
    <property type="evidence" value="ECO:0007669"/>
    <property type="project" value="InterPro"/>
</dbReference>
<dbReference type="Pfam" id="PF01565">
    <property type="entry name" value="FAD_binding_4"/>
    <property type="match status" value="1"/>
</dbReference>
<evidence type="ECO:0000313" key="5">
    <source>
        <dbReference type="EMBL" id="KAI1511615.1"/>
    </source>
</evidence>
<dbReference type="EMBL" id="NRDI02000013">
    <property type="protein sequence ID" value="KAI1511615.1"/>
    <property type="molecule type" value="Genomic_DNA"/>
</dbReference>
<comment type="caution">
    <text evidence="5">The sequence shown here is derived from an EMBL/GenBank/DDBJ whole genome shotgun (WGS) entry which is preliminary data.</text>
</comment>
<dbReference type="InterPro" id="IPR055100">
    <property type="entry name" value="GNAT_LYC1-like"/>
</dbReference>
<dbReference type="SUPFAM" id="SSF55729">
    <property type="entry name" value="Acyl-CoA N-acyltransferases (Nat)"/>
    <property type="match status" value="1"/>
</dbReference>
<dbReference type="InterPro" id="IPR053013">
    <property type="entry name" value="LAT"/>
</dbReference>
<evidence type="ECO:0000259" key="4">
    <source>
        <dbReference type="PROSITE" id="PS51387"/>
    </source>
</evidence>
<evidence type="ECO:0000256" key="1">
    <source>
        <dbReference type="SAM" id="Coils"/>
    </source>
</evidence>
<dbReference type="Pfam" id="PF22998">
    <property type="entry name" value="GNAT_LYC1-like"/>
    <property type="match status" value="1"/>
</dbReference>
<gene>
    <name evidence="5" type="ORF">Ptr86124_009259</name>
</gene>
<evidence type="ECO:0000313" key="6">
    <source>
        <dbReference type="Proteomes" id="UP000249757"/>
    </source>
</evidence>
<feature type="signal peptide" evidence="3">
    <location>
        <begin position="1"/>
        <end position="16"/>
    </location>
</feature>
<dbReference type="Gene3D" id="3.30.43.10">
    <property type="entry name" value="Uridine Diphospho-n-acetylenolpyruvylglucosamine Reductase, domain 2"/>
    <property type="match status" value="1"/>
</dbReference>
<dbReference type="Gene3D" id="3.30.465.10">
    <property type="match status" value="1"/>
</dbReference>
<dbReference type="PANTHER" id="PTHR34815">
    <property type="entry name" value="LYSINE ACETYLTRANSFERASE"/>
    <property type="match status" value="1"/>
</dbReference>
<dbReference type="InterPro" id="IPR036318">
    <property type="entry name" value="FAD-bd_PCMH-like_sf"/>
</dbReference>
<dbReference type="InterPro" id="IPR006094">
    <property type="entry name" value="Oxid_FAD_bind_N"/>
</dbReference>
<dbReference type="InterPro" id="IPR016181">
    <property type="entry name" value="Acyl_CoA_acyltransferase"/>
</dbReference>
<feature type="chain" id="PRO_5037503146" evidence="3">
    <location>
        <begin position="17"/>
        <end position="1185"/>
    </location>
</feature>
<dbReference type="Proteomes" id="UP000249757">
    <property type="component" value="Unassembled WGS sequence"/>
</dbReference>
<accession>A0A922SWA8</accession>
<dbReference type="InterPro" id="IPR016169">
    <property type="entry name" value="FAD-bd_PCMH_sub2"/>
</dbReference>
<name>A0A922SWA8_9PLEO</name>
<dbReference type="PROSITE" id="PS51387">
    <property type="entry name" value="FAD_PCMH"/>
    <property type="match status" value="1"/>
</dbReference>
<dbReference type="PANTHER" id="PTHR34815:SF2">
    <property type="entry name" value="N-ACETYLTRANSFERASE DOMAIN-CONTAINING PROTEIN"/>
    <property type="match status" value="1"/>
</dbReference>
<reference evidence="6" key="1">
    <citation type="journal article" date="2022" name="Microb. Genom.">
        <title>A global pangenome for the wheat fungal pathogen Pyrenophora tritici-repentis and prediction of effector protein structural homology.</title>
        <authorList>
            <person name="Moolhuijzen P.M."/>
            <person name="See P.T."/>
            <person name="Shi G."/>
            <person name="Powell H.R."/>
            <person name="Cockram J."/>
            <person name="Jorgensen L.N."/>
            <person name="Benslimane H."/>
            <person name="Strelkov S.E."/>
            <person name="Turner J."/>
            <person name="Liu Z."/>
            <person name="Moffat C.S."/>
        </authorList>
    </citation>
    <scope>NUCLEOTIDE SEQUENCE [LARGE SCALE GENOMIC DNA]</scope>
</reference>
<dbReference type="Gene3D" id="3.40.462.20">
    <property type="match status" value="1"/>
</dbReference>
<keyword evidence="1" id="KW-0175">Coiled coil</keyword>
<protein>
    <submittedName>
        <fullName evidence="5">FAD binding domain containing protein</fullName>
    </submittedName>
</protein>
<evidence type="ECO:0000256" key="2">
    <source>
        <dbReference type="SAM" id="MobiDB-lite"/>
    </source>
</evidence>